<dbReference type="STRING" id="44933.SAMN05660971_01487"/>
<dbReference type="Proteomes" id="UP000321726">
    <property type="component" value="Unassembled WGS sequence"/>
</dbReference>
<dbReference type="AlphaFoldDB" id="A0A1M7DUE2"/>
<evidence type="ECO:0000313" key="3">
    <source>
        <dbReference type="Proteomes" id="UP000184123"/>
    </source>
</evidence>
<dbReference type="EMBL" id="FRCA01000003">
    <property type="protein sequence ID" value="SHL83115.1"/>
    <property type="molecule type" value="Genomic_DNA"/>
</dbReference>
<evidence type="ECO:0000313" key="2">
    <source>
        <dbReference type="EMBL" id="SHL83115.1"/>
    </source>
</evidence>
<dbReference type="Gene3D" id="3.40.1730.10">
    <property type="entry name" value="pa0076 domain"/>
    <property type="match status" value="1"/>
</dbReference>
<accession>A0A1M7DUE2</accession>
<keyword evidence="4" id="KW-1185">Reference proteome</keyword>
<dbReference type="RefSeq" id="WP_073434628.1">
    <property type="nucleotide sequence ID" value="NZ_BJXU01000032.1"/>
</dbReference>
<dbReference type="InterPro" id="IPR017748">
    <property type="entry name" value="TagF"/>
</dbReference>
<organism evidence="2 3">
    <name type="scientific">Halomonas cupida</name>
    <dbReference type="NCBI Taxonomy" id="44933"/>
    <lineage>
        <taxon>Bacteria</taxon>
        <taxon>Pseudomonadati</taxon>
        <taxon>Pseudomonadota</taxon>
        <taxon>Gammaproteobacteria</taxon>
        <taxon>Oceanospirillales</taxon>
        <taxon>Halomonadaceae</taxon>
        <taxon>Halomonas</taxon>
    </lineage>
</organism>
<gene>
    <name evidence="1" type="ORF">HCU01_09220</name>
    <name evidence="2" type="ORF">SAMN05660971_01487</name>
</gene>
<dbReference type="EMBL" id="BJXU01000032">
    <property type="protein sequence ID" value="GEN22973.1"/>
    <property type="molecule type" value="Genomic_DNA"/>
</dbReference>
<dbReference type="Pfam" id="PF09867">
    <property type="entry name" value="TagF_N"/>
    <property type="match status" value="1"/>
</dbReference>
<protein>
    <submittedName>
        <fullName evidence="2">Type VI secretion system protein ImpM</fullName>
    </submittedName>
    <submittedName>
        <fullName evidence="1">Type VI secretion-associated protein</fullName>
    </submittedName>
</protein>
<evidence type="ECO:0000313" key="4">
    <source>
        <dbReference type="Proteomes" id="UP000321726"/>
    </source>
</evidence>
<sequence>MIGYFGKVPGSADFVAHNAAYKDVRELDSWLQHALARMAEHDSDWQDQFDALPTCFFHFRASNGYWLLGGLHSSRDASGRRYPLLIFQRFSVAPQVEGSVGVHTLSETFAGQLRELLQRTVHGEASVDELHQRVDELRGLGDADVKLQQRLLQRFLDDVRFSDLIKALEPSFPEFIANAFALRMQVLRQELKDGARWQAVLPLPAERALKRPAADLWLHWLEHQSPQRAKASLLVDDFMRPRLWRFASADHEAFRLLAGASSRGARIDVLEAFEEFDPRWAEITPPPAELDMGTYITRFPDQENPMGSRGTMSW</sequence>
<dbReference type="OrthoDB" id="9801841at2"/>
<reference evidence="1 4" key="2">
    <citation type="submission" date="2019-07" db="EMBL/GenBank/DDBJ databases">
        <title>Whole genome shotgun sequence of Halomonas cupida NBRC 102219.</title>
        <authorList>
            <person name="Hosoyama A."/>
            <person name="Uohara A."/>
            <person name="Ohji S."/>
            <person name="Ichikawa N."/>
        </authorList>
    </citation>
    <scope>NUCLEOTIDE SEQUENCE [LARGE SCALE GENOMIC DNA]</scope>
    <source>
        <strain evidence="1 4">NBRC 102219</strain>
    </source>
</reference>
<dbReference type="NCBIfam" id="TIGR03373">
    <property type="entry name" value="VI_minor_4"/>
    <property type="match status" value="1"/>
</dbReference>
<dbReference type="Proteomes" id="UP000184123">
    <property type="component" value="Unassembled WGS sequence"/>
</dbReference>
<reference evidence="2 3" key="1">
    <citation type="submission" date="2016-11" db="EMBL/GenBank/DDBJ databases">
        <authorList>
            <person name="Jaros S."/>
            <person name="Januszkiewicz K."/>
            <person name="Wedrychowicz H."/>
        </authorList>
    </citation>
    <scope>NUCLEOTIDE SEQUENCE [LARGE SCALE GENOMIC DNA]</scope>
    <source>
        <strain evidence="2 3">DSM 4740</strain>
    </source>
</reference>
<evidence type="ECO:0000313" key="1">
    <source>
        <dbReference type="EMBL" id="GEN22973.1"/>
    </source>
</evidence>
<proteinExistence type="predicted"/>
<dbReference type="InterPro" id="IPR038225">
    <property type="entry name" value="TagF_sf"/>
</dbReference>
<name>A0A1M7DUE2_9GAMM</name>